<accession>A0ABR4CWU2</accession>
<evidence type="ECO:0000313" key="2">
    <source>
        <dbReference type="EMBL" id="KAL2074317.1"/>
    </source>
</evidence>
<comment type="caution">
    <text evidence="2">The sequence shown here is derived from an EMBL/GenBank/DDBJ whole genome shotgun (WGS) entry which is preliminary data.</text>
</comment>
<feature type="region of interest" description="Disordered" evidence="1">
    <location>
        <begin position="686"/>
        <end position="783"/>
    </location>
</feature>
<sequence length="850" mass="92731">MVDDTMEISSDHGYGDDQGDIDIDLDLTAGPGDEDFVLEDADAIPNIDFGTDFQAQTSAAVDDDIMADDDNKSYQMEDAELMEEETEHIIEQESMSFANDGDASYFGVDDQDGEQPPADDTNGYSYNEFEPINGESAGFDDQQDAQGTMPDDLQNGPTPLKMSDQFTQAPQAQGNQTPGSQTPKSSHSLPPTVPAEPRSPPTSIAEPGATTSHITHDHTDPASPGEVNNSTAGTAQTISSSKHVVVVYREVEYTLFSSSENDDPDSYFLTDTSIAEQPLSALFMAIREVIREDLADEDELCIVVDSLGLQIEEVSSTVGDVSLSQLLNLHAKLSENDGPEYTSGCQIALKTKANFSRRYANLVAAAAEGRGLSEFTYWDEQSIGPNDSEDAEESKQEFESNVGIQGVGEAAEDEEEQRRYDQIDGHETGNDQTAQDDDKLQLSDTQVETVEHPTISKTPGNEGDIGVESLKSPSLKVSKKVQDLGSDIDEDGDLIDYSDEEVGVVEKQKTPARHTDHHEANTEEFEKKDELLRRRSLDRRQSSAGVNLEEHEEEDDETDFGQQQVNKGGEASFITEEDGTAYEPEFHPVENEEITDENQGGYEQSHPEKIPVDGFEHFAEDPLAYGDDQNEIDDFATASAAQDGTENGDLNALLEYQGEDEDYDGHHLDHDTAAAQGANSEAAIANFENDDLEFEIEGVSSYDDSKQENHLSQPNEENGNLQENGNIDIQDGSKPSTVEITETAESSVTMDADEIQYDDGPLESANNLAESDTHGSLDGNAIPETVSVVEAKDEIDYDDDEDVVEPSKKTLALVPDAQVPQNANGKRSIGDFESNDAQTLQTNDAKRPRS</sequence>
<proteinExistence type="predicted"/>
<feature type="compositionally biased region" description="Basic and acidic residues" evidence="1">
    <location>
        <begin position="504"/>
        <end position="541"/>
    </location>
</feature>
<feature type="region of interest" description="Disordered" evidence="1">
    <location>
        <begin position="817"/>
        <end position="850"/>
    </location>
</feature>
<name>A0ABR4CWU2_9HELO</name>
<feature type="compositionally biased region" description="Polar residues" evidence="1">
    <location>
        <begin position="164"/>
        <end position="189"/>
    </location>
</feature>
<feature type="compositionally biased region" description="Acidic residues" evidence="1">
    <location>
        <begin position="486"/>
        <end position="503"/>
    </location>
</feature>
<feature type="compositionally biased region" description="Pro residues" evidence="1">
    <location>
        <begin position="191"/>
        <end position="200"/>
    </location>
</feature>
<organism evidence="2 3">
    <name type="scientific">Oculimacula yallundae</name>
    <dbReference type="NCBI Taxonomy" id="86028"/>
    <lineage>
        <taxon>Eukaryota</taxon>
        <taxon>Fungi</taxon>
        <taxon>Dikarya</taxon>
        <taxon>Ascomycota</taxon>
        <taxon>Pezizomycotina</taxon>
        <taxon>Leotiomycetes</taxon>
        <taxon>Helotiales</taxon>
        <taxon>Ploettnerulaceae</taxon>
        <taxon>Oculimacula</taxon>
    </lineage>
</organism>
<dbReference type="Proteomes" id="UP001595075">
    <property type="component" value="Unassembled WGS sequence"/>
</dbReference>
<dbReference type="EMBL" id="JAZHXI010000002">
    <property type="protein sequence ID" value="KAL2074317.1"/>
    <property type="molecule type" value="Genomic_DNA"/>
</dbReference>
<feature type="compositionally biased region" description="Acidic residues" evidence="1">
    <location>
        <begin position="751"/>
        <end position="761"/>
    </location>
</feature>
<feature type="region of interest" description="Disordered" evidence="1">
    <location>
        <begin position="92"/>
        <end position="236"/>
    </location>
</feature>
<gene>
    <name evidence="2" type="ORF">VTL71DRAFT_8095</name>
</gene>
<feature type="compositionally biased region" description="Basic and acidic residues" evidence="1">
    <location>
        <begin position="416"/>
        <end position="429"/>
    </location>
</feature>
<feature type="compositionally biased region" description="Basic and acidic residues" evidence="1">
    <location>
        <begin position="605"/>
        <end position="620"/>
    </location>
</feature>
<feature type="compositionally biased region" description="Low complexity" evidence="1">
    <location>
        <begin position="715"/>
        <end position="726"/>
    </location>
</feature>
<keyword evidence="3" id="KW-1185">Reference proteome</keyword>
<protein>
    <submittedName>
        <fullName evidence="2">Uncharacterized protein</fullName>
    </submittedName>
</protein>
<feature type="region of interest" description="Disordered" evidence="1">
    <location>
        <begin position="380"/>
        <end position="669"/>
    </location>
</feature>
<evidence type="ECO:0000256" key="1">
    <source>
        <dbReference type="SAM" id="MobiDB-lite"/>
    </source>
</evidence>
<reference evidence="2 3" key="1">
    <citation type="journal article" date="2024" name="Commun. Biol.">
        <title>Comparative genomic analysis of thermophilic fungi reveals convergent evolutionary adaptations and gene losses.</title>
        <authorList>
            <person name="Steindorff A.S."/>
            <person name="Aguilar-Pontes M.V."/>
            <person name="Robinson A.J."/>
            <person name="Andreopoulos B."/>
            <person name="LaButti K."/>
            <person name="Kuo A."/>
            <person name="Mondo S."/>
            <person name="Riley R."/>
            <person name="Otillar R."/>
            <person name="Haridas S."/>
            <person name="Lipzen A."/>
            <person name="Grimwood J."/>
            <person name="Schmutz J."/>
            <person name="Clum A."/>
            <person name="Reid I.D."/>
            <person name="Moisan M.C."/>
            <person name="Butler G."/>
            <person name="Nguyen T.T.M."/>
            <person name="Dewar K."/>
            <person name="Conant G."/>
            <person name="Drula E."/>
            <person name="Henrissat B."/>
            <person name="Hansel C."/>
            <person name="Singer S."/>
            <person name="Hutchinson M.I."/>
            <person name="de Vries R.P."/>
            <person name="Natvig D.O."/>
            <person name="Powell A.J."/>
            <person name="Tsang A."/>
            <person name="Grigoriev I.V."/>
        </authorList>
    </citation>
    <scope>NUCLEOTIDE SEQUENCE [LARGE SCALE GENOMIC DNA]</scope>
    <source>
        <strain evidence="2 3">CBS 494.80</strain>
    </source>
</reference>
<feature type="compositionally biased region" description="Polar residues" evidence="1">
    <location>
        <begin position="226"/>
        <end position="236"/>
    </location>
</feature>
<feature type="compositionally biased region" description="Acidic residues" evidence="1">
    <location>
        <begin position="550"/>
        <end position="559"/>
    </location>
</feature>
<dbReference type="Pfam" id="PF10336">
    <property type="entry name" value="DUF2420"/>
    <property type="match status" value="1"/>
</dbReference>
<dbReference type="InterPro" id="IPR018822">
    <property type="entry name" value="UPF0646"/>
</dbReference>
<evidence type="ECO:0000313" key="3">
    <source>
        <dbReference type="Proteomes" id="UP001595075"/>
    </source>
</evidence>
<feature type="region of interest" description="Disordered" evidence="1">
    <location>
        <begin position="1"/>
        <end position="34"/>
    </location>
</feature>
<feature type="compositionally biased region" description="Polar residues" evidence="1">
    <location>
        <begin position="733"/>
        <end position="749"/>
    </location>
</feature>